<evidence type="ECO:0000313" key="2">
    <source>
        <dbReference type="EMBL" id="ONN56585.1"/>
    </source>
</evidence>
<dbReference type="RefSeq" id="WP_077168487.1">
    <property type="nucleotide sequence ID" value="NZ_LFZS01000001.1"/>
</dbReference>
<dbReference type="EMBL" id="LFZS01000001">
    <property type="protein sequence ID" value="ONN56585.1"/>
    <property type="molecule type" value="Genomic_DNA"/>
</dbReference>
<proteinExistence type="predicted"/>
<dbReference type="Proteomes" id="UP000189376">
    <property type="component" value="Unassembled WGS sequence"/>
</dbReference>
<organism evidence="2 3">
    <name type="scientific">Acinetobacter genomosp. 33YU</name>
    <dbReference type="NCBI Taxonomy" id="1675530"/>
    <lineage>
        <taxon>Bacteria</taxon>
        <taxon>Pseudomonadati</taxon>
        <taxon>Pseudomonadota</taxon>
        <taxon>Gammaproteobacteria</taxon>
        <taxon>Moraxellales</taxon>
        <taxon>Moraxellaceae</taxon>
        <taxon>Acinetobacter</taxon>
    </lineage>
</organism>
<name>A0A1V2V310_9GAMM</name>
<evidence type="ECO:0000256" key="1">
    <source>
        <dbReference type="SAM" id="MobiDB-lite"/>
    </source>
</evidence>
<comment type="caution">
    <text evidence="2">The sequence shown here is derived from an EMBL/GenBank/DDBJ whole genome shotgun (WGS) entry which is preliminary data.</text>
</comment>
<dbReference type="AlphaFoldDB" id="A0A1V2V310"/>
<keyword evidence="3" id="KW-1185">Reference proteome</keyword>
<sequence length="63" mass="7058">MSHTQLINKGGFRERANRSRKYQQSENKQTALPSNKYQPQTKLEENSTAIAQAGTDNTDSSNS</sequence>
<protein>
    <submittedName>
        <fullName evidence="2">Uncharacterized protein</fullName>
    </submittedName>
</protein>
<feature type="compositionally biased region" description="Polar residues" evidence="1">
    <location>
        <begin position="22"/>
        <end position="63"/>
    </location>
</feature>
<accession>A0A1V2V310</accession>
<evidence type="ECO:0000313" key="3">
    <source>
        <dbReference type="Proteomes" id="UP000189376"/>
    </source>
</evidence>
<reference evidence="2 3" key="1">
    <citation type="submission" date="2015-07" db="EMBL/GenBank/DDBJ databases">
        <title>Acinetobacter yuneri, a novel member of Acinetobacter calcoaceticus-Acinetobacter baumannii complex isolated from clinical specimen.</title>
        <authorList>
            <person name="Yu Y."/>
        </authorList>
    </citation>
    <scope>NUCLEOTIDE SEQUENCE [LARGE SCALE GENOMIC DNA]</scope>
    <source>
        <strain evidence="2 3">A362</strain>
    </source>
</reference>
<feature type="region of interest" description="Disordered" evidence="1">
    <location>
        <begin position="1"/>
        <end position="63"/>
    </location>
</feature>
<gene>
    <name evidence="2" type="ORF">AC058_02665</name>
</gene>